<evidence type="ECO:0000256" key="2">
    <source>
        <dbReference type="ARBA" id="ARBA00022840"/>
    </source>
</evidence>
<accession>A0A2G2VXT6</accession>
<gene>
    <name evidence="6" type="ORF">CQW23_21326</name>
</gene>
<keyword evidence="7" id="KW-1185">Reference proteome</keyword>
<proteinExistence type="predicted"/>
<dbReference type="InterPro" id="IPR027417">
    <property type="entry name" value="P-loop_NTPase"/>
</dbReference>
<dbReference type="SUPFAM" id="SSF54160">
    <property type="entry name" value="Chromo domain-like"/>
    <property type="match status" value="2"/>
</dbReference>
<dbReference type="Gene3D" id="2.40.50.40">
    <property type="match status" value="2"/>
</dbReference>
<dbReference type="GO" id="GO:0016887">
    <property type="term" value="F:ATP hydrolysis activity"/>
    <property type="evidence" value="ECO:0007669"/>
    <property type="project" value="TreeGrafter"/>
</dbReference>
<dbReference type="InterPro" id="IPR000953">
    <property type="entry name" value="Chromo/chromo_shadow_dom"/>
</dbReference>
<evidence type="ECO:0000256" key="4">
    <source>
        <dbReference type="SAM" id="MobiDB-lite"/>
    </source>
</evidence>
<protein>
    <recommendedName>
        <fullName evidence="5">Chromo domain-containing protein</fullName>
    </recommendedName>
</protein>
<dbReference type="GO" id="GO:0003677">
    <property type="term" value="F:DNA binding"/>
    <property type="evidence" value="ECO:0007669"/>
    <property type="project" value="TreeGrafter"/>
</dbReference>
<reference evidence="7" key="2">
    <citation type="journal article" date="2017" name="J. Anim. Genet.">
        <title>Multiple reference genome sequences of hot pepper reveal the massive evolution of plant disease resistance genes by retroduplication.</title>
        <authorList>
            <person name="Kim S."/>
            <person name="Park J."/>
            <person name="Yeom S.-I."/>
            <person name="Kim Y.-M."/>
            <person name="Seo E."/>
            <person name="Kim K.-T."/>
            <person name="Kim M.-S."/>
            <person name="Lee J.M."/>
            <person name="Cheong K."/>
            <person name="Shin H.-S."/>
            <person name="Kim S.-B."/>
            <person name="Han K."/>
            <person name="Lee J."/>
            <person name="Park M."/>
            <person name="Lee H.-A."/>
            <person name="Lee H.-Y."/>
            <person name="Lee Y."/>
            <person name="Oh S."/>
            <person name="Lee J.H."/>
            <person name="Choi E."/>
            <person name="Choi E."/>
            <person name="Lee S.E."/>
            <person name="Jeon J."/>
            <person name="Kim H."/>
            <person name="Choi G."/>
            <person name="Song H."/>
            <person name="Lee J."/>
            <person name="Lee S.-C."/>
            <person name="Kwon J.-K."/>
            <person name="Lee H.-Y."/>
            <person name="Koo N."/>
            <person name="Hong Y."/>
            <person name="Kim R.W."/>
            <person name="Kang W.-H."/>
            <person name="Huh J.H."/>
            <person name="Kang B.-C."/>
            <person name="Yang T.-J."/>
            <person name="Lee Y.-H."/>
            <person name="Bennetzen J.L."/>
            <person name="Choi D."/>
        </authorList>
    </citation>
    <scope>NUCLEOTIDE SEQUENCE [LARGE SCALE GENOMIC DNA]</scope>
    <source>
        <strain evidence="7">cv. PBC81</strain>
    </source>
</reference>
<dbReference type="Gene3D" id="6.10.250.1310">
    <property type="match status" value="1"/>
</dbReference>
<dbReference type="GO" id="GO:0000785">
    <property type="term" value="C:chromatin"/>
    <property type="evidence" value="ECO:0007669"/>
    <property type="project" value="TreeGrafter"/>
</dbReference>
<dbReference type="Gene3D" id="3.40.50.10810">
    <property type="entry name" value="Tandem AAA-ATPase domain"/>
    <property type="match status" value="2"/>
</dbReference>
<dbReference type="PROSITE" id="PS50013">
    <property type="entry name" value="CHROMO_2"/>
    <property type="match status" value="2"/>
</dbReference>
<dbReference type="Gene3D" id="3.40.50.300">
    <property type="entry name" value="P-loop containing nucleotide triphosphate hydrolases"/>
    <property type="match status" value="1"/>
</dbReference>
<feature type="compositionally biased region" description="Polar residues" evidence="4">
    <location>
        <begin position="835"/>
        <end position="849"/>
    </location>
</feature>
<evidence type="ECO:0000256" key="3">
    <source>
        <dbReference type="ARBA" id="ARBA00023242"/>
    </source>
</evidence>
<dbReference type="PANTHER" id="PTHR45623:SF13">
    <property type="entry name" value="HELICASE PROTEIN MOM1"/>
    <property type="match status" value="1"/>
</dbReference>
<dbReference type="SMART" id="SM00298">
    <property type="entry name" value="CHROMO"/>
    <property type="match status" value="2"/>
</dbReference>
<feature type="domain" description="Chromo" evidence="5">
    <location>
        <begin position="10"/>
        <end position="76"/>
    </location>
</feature>
<keyword evidence="3" id="KW-0539">Nucleus</keyword>
<keyword evidence="2" id="KW-0067">ATP-binding</keyword>
<feature type="domain" description="Chromo" evidence="5">
    <location>
        <begin position="83"/>
        <end position="151"/>
    </location>
</feature>
<dbReference type="OrthoDB" id="1250621at2759"/>
<dbReference type="GO" id="GO:0042393">
    <property type="term" value="F:histone binding"/>
    <property type="evidence" value="ECO:0007669"/>
    <property type="project" value="TreeGrafter"/>
</dbReference>
<keyword evidence="1" id="KW-0547">Nucleotide-binding</keyword>
<reference evidence="6 7" key="1">
    <citation type="journal article" date="2017" name="Genome Biol.">
        <title>New reference genome sequences of hot pepper reveal the massive evolution of plant disease-resistance genes by retroduplication.</title>
        <authorList>
            <person name="Kim S."/>
            <person name="Park J."/>
            <person name="Yeom S.I."/>
            <person name="Kim Y.M."/>
            <person name="Seo E."/>
            <person name="Kim K.T."/>
            <person name="Kim M.S."/>
            <person name="Lee J.M."/>
            <person name="Cheong K."/>
            <person name="Shin H.S."/>
            <person name="Kim S.B."/>
            <person name="Han K."/>
            <person name="Lee J."/>
            <person name="Park M."/>
            <person name="Lee H.A."/>
            <person name="Lee H.Y."/>
            <person name="Lee Y."/>
            <person name="Oh S."/>
            <person name="Lee J.H."/>
            <person name="Choi E."/>
            <person name="Choi E."/>
            <person name="Lee S.E."/>
            <person name="Jeon J."/>
            <person name="Kim H."/>
            <person name="Choi G."/>
            <person name="Song H."/>
            <person name="Lee J."/>
            <person name="Lee S.C."/>
            <person name="Kwon J.K."/>
            <person name="Lee H.Y."/>
            <person name="Koo N."/>
            <person name="Hong Y."/>
            <person name="Kim R.W."/>
            <person name="Kang W.H."/>
            <person name="Huh J.H."/>
            <person name="Kang B.C."/>
            <person name="Yang T.J."/>
            <person name="Lee Y.H."/>
            <person name="Bennetzen J.L."/>
            <person name="Choi D."/>
        </authorList>
    </citation>
    <scope>NUCLEOTIDE SEQUENCE [LARGE SCALE GENOMIC DNA]</scope>
    <source>
        <strain evidence="7">cv. PBC81</strain>
    </source>
</reference>
<dbReference type="AlphaFoldDB" id="A0A2G2VXT6"/>
<feature type="compositionally biased region" description="Polar residues" evidence="4">
    <location>
        <begin position="856"/>
        <end position="875"/>
    </location>
</feature>
<evidence type="ECO:0000259" key="5">
    <source>
        <dbReference type="PROSITE" id="PS50013"/>
    </source>
</evidence>
<feature type="region of interest" description="Disordered" evidence="4">
    <location>
        <begin position="728"/>
        <end position="754"/>
    </location>
</feature>
<evidence type="ECO:0000313" key="7">
    <source>
        <dbReference type="Proteomes" id="UP000224567"/>
    </source>
</evidence>
<dbReference type="EMBL" id="MLFT02000009">
    <property type="protein sequence ID" value="PHT37753.1"/>
    <property type="molecule type" value="Genomic_DNA"/>
</dbReference>
<evidence type="ECO:0000313" key="6">
    <source>
        <dbReference type="EMBL" id="PHT37753.1"/>
    </source>
</evidence>
<dbReference type="GO" id="GO:0140658">
    <property type="term" value="F:ATP-dependent chromatin remodeler activity"/>
    <property type="evidence" value="ECO:0007669"/>
    <property type="project" value="TreeGrafter"/>
</dbReference>
<dbReference type="SUPFAM" id="SSF52540">
    <property type="entry name" value="P-loop containing nucleoside triphosphate hydrolases"/>
    <property type="match status" value="1"/>
</dbReference>
<organism evidence="6 7">
    <name type="scientific">Capsicum baccatum</name>
    <name type="common">Peruvian pepper</name>
    <dbReference type="NCBI Taxonomy" id="33114"/>
    <lineage>
        <taxon>Eukaryota</taxon>
        <taxon>Viridiplantae</taxon>
        <taxon>Streptophyta</taxon>
        <taxon>Embryophyta</taxon>
        <taxon>Tracheophyta</taxon>
        <taxon>Spermatophyta</taxon>
        <taxon>Magnoliopsida</taxon>
        <taxon>eudicotyledons</taxon>
        <taxon>Gunneridae</taxon>
        <taxon>Pentapetalae</taxon>
        <taxon>asterids</taxon>
        <taxon>lamiids</taxon>
        <taxon>Solanales</taxon>
        <taxon>Solanaceae</taxon>
        <taxon>Solanoideae</taxon>
        <taxon>Capsiceae</taxon>
        <taxon>Capsicum</taxon>
    </lineage>
</organism>
<sequence length="1037" mass="117195">MKLGVYVVCDGVESILNARECSLRNEVEKKREYLVKYKGLAHVHNHWITDEQLRLEGQATLTRFKKNYKRKSWKTEWSLPQRLLDKRMLAATDHSNTDADCHYEWLVKWTDLDYSHATWELENASFLSSREADKLMTDYEIRHQKAKKALHSLTEDEKMNADFPELPTPLEGSAPQVNLNHLSYINTLRKYWQKGQSAVIIDDQEGILKVVLFLLSLPKDVGLPFLIMTTSAALPLWEAEFSRWADANIVVYKGNRDVLAIIRTLEFYNKQGALMFQVLLSRYEAIVEVKCDTKFNRCNILSLLDTKYDKVNNELLDTDSDIDLTEFKKRFKHFVAYECKSSASKVIEYWVPVKLSNEQIEQYCACLFSNSTWLCSSLKNDSPSCIYDILVSTRKVRQFDFCHLPCCDHPYLEDQSVKGIVTKDIPETQHLDAEIKLSGKLELLNKILQEIKQQRKKVLILFFRVFAFTSKFSSEVEFLDGSGVISIRNILNDLICQKFGGDSYMSISGNVLSQVKEATLNKLNNKETGKFALLMETSACSRSVIKLSGIDTIILFNSDWDPNNYLRSLQKITVNSKSEHIKVLRLYSYFTVEEKALVLAKQDMPIDNINSIKQAACQELLSWGASYLYNVQSSISKSSSEVDDLDFVFPELSRLMSTYCENSGYNGCSKIVKVQKNGAAYSSEISLLAYTDIFGFGCQPHFLGTPRPSAGNKHKSRRIDVVNDASMRRRNTQEDHCLPDASPNTSTLPQSPNPNPLQMEMERIQKEKEQTTNLLQDVKLLLKSQMEEELDSVRKKYDLLFQIAEKESAQKKKELDTIFINDIYNVCFSPDDVGRTTTETGQSSPNRPSSVPMETASISEPVNSEQRAADPQISSENFPMTVIPSLLAELPRVEESAVVPQTSGRATLQKSSSSNLPTIGSFVNPIPNYQSVILTPSNAELSRMKELAAVPWTSGKATLQTESSSNLPTSGSHATPTANYQSVILTPSQPSIQTLSNAARPGAGREQLRPAPHLRSFRPLPTMNLESQPVVAVTPHF</sequence>
<dbReference type="InterPro" id="IPR038718">
    <property type="entry name" value="SNF2-like_sf"/>
</dbReference>
<dbReference type="GO" id="GO:0005634">
    <property type="term" value="C:nucleus"/>
    <property type="evidence" value="ECO:0007669"/>
    <property type="project" value="TreeGrafter"/>
</dbReference>
<feature type="region of interest" description="Disordered" evidence="4">
    <location>
        <begin position="834"/>
        <end position="875"/>
    </location>
</feature>
<dbReference type="GO" id="GO:0003682">
    <property type="term" value="F:chromatin binding"/>
    <property type="evidence" value="ECO:0007669"/>
    <property type="project" value="TreeGrafter"/>
</dbReference>
<dbReference type="GO" id="GO:0005524">
    <property type="term" value="F:ATP binding"/>
    <property type="evidence" value="ECO:0007669"/>
    <property type="project" value="UniProtKB-KW"/>
</dbReference>
<comment type="caution">
    <text evidence="6">The sequence shown here is derived from an EMBL/GenBank/DDBJ whole genome shotgun (WGS) entry which is preliminary data.</text>
</comment>
<dbReference type="Proteomes" id="UP000224567">
    <property type="component" value="Unassembled WGS sequence"/>
</dbReference>
<dbReference type="InterPro" id="IPR016197">
    <property type="entry name" value="Chromo-like_dom_sf"/>
</dbReference>
<evidence type="ECO:0000256" key="1">
    <source>
        <dbReference type="ARBA" id="ARBA00022741"/>
    </source>
</evidence>
<dbReference type="PANTHER" id="PTHR45623">
    <property type="entry name" value="CHROMODOMAIN-HELICASE-DNA-BINDING PROTEIN 3-RELATED-RELATED"/>
    <property type="match status" value="1"/>
</dbReference>
<name>A0A2G2VXT6_CAPBA</name>
<dbReference type="STRING" id="33114.A0A2G2VXT6"/>